<sequence>MGEYDVYVTRRLPEPGMSIIQQHCRMEVNPHDRPLTREELLRAVRGRDGLVTLLTDRIDAEVMDAAGPQLRVVSNYAVGFNNVDVQEATRRRIVVTNTPGVLTETTADLAWALLMAVARRVVEADAFMRAGKYNGWSPTLFLGTDVYGKTLGIVGFGRIGQAVARRASGFGMRVLYHDVARRPGEEEARLGVAYRPLDELLSESDFVTLHVDLNPRTHHLIDARALSLMKPTAFLINTSRGPVVDEAALVRALEEGRLAGAGLDVFENEPAMAPGLARLPNVVVLPHIASASKETRSRMAEMAATNLVTALGGGRPAHVVNPEVLG</sequence>
<dbReference type="InterPro" id="IPR029753">
    <property type="entry name" value="D-isomer_DH_CS"/>
</dbReference>
<organism evidence="6 7">
    <name type="scientific">Carboxydichorda subterranea</name>
    <dbReference type="NCBI Taxonomy" id="3109565"/>
    <lineage>
        <taxon>Bacteria</taxon>
        <taxon>Bacillati</taxon>
        <taxon>Bacillota</taxon>
        <taxon>Limnochordia</taxon>
        <taxon>Limnochordales</taxon>
        <taxon>Geochordaceae</taxon>
        <taxon>Carboxydichorda</taxon>
    </lineage>
</organism>
<dbReference type="GO" id="GO:0016491">
    <property type="term" value="F:oxidoreductase activity"/>
    <property type="evidence" value="ECO:0007669"/>
    <property type="project" value="UniProtKB-KW"/>
</dbReference>
<accession>A0ABZ1BYG9</accession>
<dbReference type="Pfam" id="PF00389">
    <property type="entry name" value="2-Hacid_dh"/>
    <property type="match status" value="1"/>
</dbReference>
<dbReference type="InterPro" id="IPR029752">
    <property type="entry name" value="D-isomer_DH_CS1"/>
</dbReference>
<dbReference type="SUPFAM" id="SSF52283">
    <property type="entry name" value="Formate/glycerate dehydrogenase catalytic domain-like"/>
    <property type="match status" value="1"/>
</dbReference>
<feature type="domain" description="D-isomer specific 2-hydroxyacid dehydrogenase catalytic" evidence="4">
    <location>
        <begin position="6"/>
        <end position="321"/>
    </location>
</feature>
<dbReference type="SUPFAM" id="SSF51735">
    <property type="entry name" value="NAD(P)-binding Rossmann-fold domains"/>
    <property type="match status" value="1"/>
</dbReference>
<name>A0ABZ1BYG9_9FIRM</name>
<evidence type="ECO:0000259" key="4">
    <source>
        <dbReference type="Pfam" id="PF00389"/>
    </source>
</evidence>
<protein>
    <submittedName>
        <fullName evidence="6">D-glycerate dehydrogenase</fullName>
        <ecNumber evidence="6">1.1.1.-</ecNumber>
    </submittedName>
</protein>
<evidence type="ECO:0000313" key="7">
    <source>
        <dbReference type="Proteomes" id="UP001332192"/>
    </source>
</evidence>
<dbReference type="CDD" id="cd05301">
    <property type="entry name" value="GDH"/>
    <property type="match status" value="1"/>
</dbReference>
<dbReference type="InterPro" id="IPR036291">
    <property type="entry name" value="NAD(P)-bd_dom_sf"/>
</dbReference>
<evidence type="ECO:0000256" key="2">
    <source>
        <dbReference type="ARBA" id="ARBA00023002"/>
    </source>
</evidence>
<dbReference type="EC" id="1.1.1.-" evidence="6"/>
<feature type="domain" description="D-isomer specific 2-hydroxyacid dehydrogenase NAD-binding" evidence="5">
    <location>
        <begin position="112"/>
        <end position="289"/>
    </location>
</feature>
<reference evidence="6 7" key="1">
    <citation type="journal article" date="2024" name="Front. Microbiol.">
        <title>Novel thermophilic genera Geochorda gen. nov. and Carboxydochorda gen. nov. from the deep terrestrial subsurface reveal the ecophysiological diversity in the class Limnochordia.</title>
        <authorList>
            <person name="Karnachuk O.V."/>
            <person name="Lukina A.P."/>
            <person name="Avakyan M.R."/>
            <person name="Kadnikov V.V."/>
            <person name="Begmatov S."/>
            <person name="Beletsky A.V."/>
            <person name="Vlasova K.G."/>
            <person name="Novikov A.A."/>
            <person name="Shcherbakova V.A."/>
            <person name="Mardanov A.V."/>
            <person name="Ravin N.V."/>
        </authorList>
    </citation>
    <scope>NUCLEOTIDE SEQUENCE [LARGE SCALE GENOMIC DNA]</scope>
    <source>
        <strain evidence="6 7">L945</strain>
    </source>
</reference>
<evidence type="ECO:0000313" key="6">
    <source>
        <dbReference type="EMBL" id="WRP17861.1"/>
    </source>
</evidence>
<evidence type="ECO:0000259" key="5">
    <source>
        <dbReference type="Pfam" id="PF02826"/>
    </source>
</evidence>
<gene>
    <name evidence="6" type="ORF">U7230_02280</name>
</gene>
<dbReference type="EMBL" id="CP141615">
    <property type="protein sequence ID" value="WRP17861.1"/>
    <property type="molecule type" value="Genomic_DNA"/>
</dbReference>
<dbReference type="PROSITE" id="PS00671">
    <property type="entry name" value="D_2_HYDROXYACID_DH_3"/>
    <property type="match status" value="1"/>
</dbReference>
<dbReference type="Proteomes" id="UP001332192">
    <property type="component" value="Chromosome"/>
</dbReference>
<dbReference type="InterPro" id="IPR050223">
    <property type="entry name" value="D-isomer_2-hydroxyacid_DH"/>
</dbReference>
<evidence type="ECO:0000256" key="3">
    <source>
        <dbReference type="RuleBase" id="RU003719"/>
    </source>
</evidence>
<evidence type="ECO:0000256" key="1">
    <source>
        <dbReference type="ARBA" id="ARBA00005854"/>
    </source>
</evidence>
<dbReference type="Gene3D" id="3.40.50.720">
    <property type="entry name" value="NAD(P)-binding Rossmann-like Domain"/>
    <property type="match status" value="2"/>
</dbReference>
<dbReference type="PANTHER" id="PTHR10996">
    <property type="entry name" value="2-HYDROXYACID DEHYDROGENASE-RELATED"/>
    <property type="match status" value="1"/>
</dbReference>
<dbReference type="Pfam" id="PF02826">
    <property type="entry name" value="2-Hacid_dh_C"/>
    <property type="match status" value="1"/>
</dbReference>
<dbReference type="InterPro" id="IPR006139">
    <property type="entry name" value="D-isomer_2_OHA_DH_cat_dom"/>
</dbReference>
<comment type="similarity">
    <text evidence="1 3">Belongs to the D-isomer specific 2-hydroxyacid dehydrogenase family.</text>
</comment>
<keyword evidence="2 3" id="KW-0560">Oxidoreductase</keyword>
<dbReference type="PANTHER" id="PTHR10996:SF283">
    <property type="entry name" value="GLYOXYLATE_HYDROXYPYRUVATE REDUCTASE B"/>
    <property type="match status" value="1"/>
</dbReference>
<dbReference type="InterPro" id="IPR006140">
    <property type="entry name" value="D-isomer_DH_NAD-bd"/>
</dbReference>
<keyword evidence="7" id="KW-1185">Reference proteome</keyword>
<dbReference type="PROSITE" id="PS00065">
    <property type="entry name" value="D_2_HYDROXYACID_DH_1"/>
    <property type="match status" value="1"/>
</dbReference>
<dbReference type="RefSeq" id="WP_324717131.1">
    <property type="nucleotide sequence ID" value="NZ_CP141615.1"/>
</dbReference>
<proteinExistence type="inferred from homology"/>